<keyword evidence="2" id="KW-1133">Transmembrane helix</keyword>
<keyword evidence="1" id="KW-0175">Coiled coil</keyword>
<evidence type="ECO:0000313" key="4">
    <source>
        <dbReference type="Proteomes" id="UP000241394"/>
    </source>
</evidence>
<dbReference type="AlphaFoldDB" id="A0A2R6RNT1"/>
<protein>
    <submittedName>
        <fullName evidence="3">Mediator of RNA polymerase II transcription subunit like</fullName>
    </submittedName>
</protein>
<keyword evidence="2" id="KW-0472">Membrane</keyword>
<comment type="caution">
    <text evidence="3">The sequence shown here is derived from an EMBL/GenBank/DDBJ whole genome shotgun (WGS) entry which is preliminary data.</text>
</comment>
<accession>A0A2R6RNT1</accession>
<keyword evidence="2" id="KW-0812">Transmembrane</keyword>
<name>A0A2R6RNT1_ACTCC</name>
<dbReference type="OrthoDB" id="1304155at2759"/>
<proteinExistence type="predicted"/>
<dbReference type="Proteomes" id="UP000241394">
    <property type="component" value="Chromosome LG4"/>
</dbReference>
<dbReference type="EMBL" id="NKQK01000004">
    <property type="protein sequence ID" value="PSS31639.1"/>
    <property type="molecule type" value="Genomic_DNA"/>
</dbReference>
<dbReference type="InParanoid" id="A0A2R6RNT1"/>
<feature type="coiled-coil region" evidence="1">
    <location>
        <begin position="40"/>
        <end position="67"/>
    </location>
</feature>
<keyword evidence="4" id="KW-1185">Reference proteome</keyword>
<dbReference type="Gramene" id="PSS31639">
    <property type="protein sequence ID" value="PSS31639"/>
    <property type="gene ID" value="CEY00_Acc04914"/>
</dbReference>
<reference evidence="3 4" key="1">
    <citation type="submission" date="2017-07" db="EMBL/GenBank/DDBJ databases">
        <title>An improved, manually edited Actinidia chinensis var. chinensis (kiwifruit) genome highlights the challenges associated with draft genomes and gene prediction in plants.</title>
        <authorList>
            <person name="Pilkington S."/>
            <person name="Crowhurst R."/>
            <person name="Hilario E."/>
            <person name="Nardozza S."/>
            <person name="Fraser L."/>
            <person name="Peng Y."/>
            <person name="Gunaseelan K."/>
            <person name="Simpson R."/>
            <person name="Tahir J."/>
            <person name="Deroles S."/>
            <person name="Templeton K."/>
            <person name="Luo Z."/>
            <person name="Davy M."/>
            <person name="Cheng C."/>
            <person name="Mcneilage M."/>
            <person name="Scaglione D."/>
            <person name="Liu Y."/>
            <person name="Zhang Q."/>
            <person name="Datson P."/>
            <person name="De Silva N."/>
            <person name="Gardiner S."/>
            <person name="Bassett H."/>
            <person name="Chagne D."/>
            <person name="Mccallum J."/>
            <person name="Dzierzon H."/>
            <person name="Deng C."/>
            <person name="Wang Y.-Y."/>
            <person name="Barron N."/>
            <person name="Manako K."/>
            <person name="Bowen J."/>
            <person name="Foster T."/>
            <person name="Erridge Z."/>
            <person name="Tiffin H."/>
            <person name="Waite C."/>
            <person name="Davies K."/>
            <person name="Grierson E."/>
            <person name="Laing W."/>
            <person name="Kirk R."/>
            <person name="Chen X."/>
            <person name="Wood M."/>
            <person name="Montefiori M."/>
            <person name="Brummell D."/>
            <person name="Schwinn K."/>
            <person name="Catanach A."/>
            <person name="Fullerton C."/>
            <person name="Li D."/>
            <person name="Meiyalaghan S."/>
            <person name="Nieuwenhuizen N."/>
            <person name="Read N."/>
            <person name="Prakash R."/>
            <person name="Hunter D."/>
            <person name="Zhang H."/>
            <person name="Mckenzie M."/>
            <person name="Knabel M."/>
            <person name="Harris A."/>
            <person name="Allan A."/>
            <person name="Chen A."/>
            <person name="Janssen B."/>
            <person name="Plunkett B."/>
            <person name="Dwamena C."/>
            <person name="Voogd C."/>
            <person name="Leif D."/>
            <person name="Lafferty D."/>
            <person name="Souleyre E."/>
            <person name="Varkonyi-Gasic E."/>
            <person name="Gambi F."/>
            <person name="Hanley J."/>
            <person name="Yao J.-L."/>
            <person name="Cheung J."/>
            <person name="David K."/>
            <person name="Warren B."/>
            <person name="Marsh K."/>
            <person name="Snowden K."/>
            <person name="Lin-Wang K."/>
            <person name="Brian L."/>
            <person name="Martinez-Sanchez M."/>
            <person name="Wang M."/>
            <person name="Ileperuma N."/>
            <person name="Macnee N."/>
            <person name="Campin R."/>
            <person name="Mcatee P."/>
            <person name="Drummond R."/>
            <person name="Espley R."/>
            <person name="Ireland H."/>
            <person name="Wu R."/>
            <person name="Atkinson R."/>
            <person name="Karunairetnam S."/>
            <person name="Bulley S."/>
            <person name="Chunkath S."/>
            <person name="Hanley Z."/>
            <person name="Storey R."/>
            <person name="Thrimawithana A."/>
            <person name="Thomson S."/>
            <person name="David C."/>
            <person name="Testolin R."/>
        </authorList>
    </citation>
    <scope>NUCLEOTIDE SEQUENCE [LARGE SCALE GENOMIC DNA]</scope>
    <source>
        <strain evidence="4">cv. Red5</strain>
        <tissue evidence="3">Young leaf</tissue>
    </source>
</reference>
<gene>
    <name evidence="3" type="ORF">CEY00_Acc04914</name>
</gene>
<organism evidence="3 4">
    <name type="scientific">Actinidia chinensis var. chinensis</name>
    <name type="common">Chinese soft-hair kiwi</name>
    <dbReference type="NCBI Taxonomy" id="1590841"/>
    <lineage>
        <taxon>Eukaryota</taxon>
        <taxon>Viridiplantae</taxon>
        <taxon>Streptophyta</taxon>
        <taxon>Embryophyta</taxon>
        <taxon>Tracheophyta</taxon>
        <taxon>Spermatophyta</taxon>
        <taxon>Magnoliopsida</taxon>
        <taxon>eudicotyledons</taxon>
        <taxon>Gunneridae</taxon>
        <taxon>Pentapetalae</taxon>
        <taxon>asterids</taxon>
        <taxon>Ericales</taxon>
        <taxon>Actinidiaceae</taxon>
        <taxon>Actinidia</taxon>
    </lineage>
</organism>
<sequence length="101" mass="11729">MEGIEIENKDEALKPTIAIRCAKAALLICSANRFLDSTNNSEHKEREMELRREAEDLRRKLVRERLKIRRMKLCGAMELLLQMAILLSGWILCLMLALDFL</sequence>
<evidence type="ECO:0000256" key="1">
    <source>
        <dbReference type="SAM" id="Coils"/>
    </source>
</evidence>
<evidence type="ECO:0000313" key="3">
    <source>
        <dbReference type="EMBL" id="PSS31639.1"/>
    </source>
</evidence>
<feature type="transmembrane region" description="Helical" evidence="2">
    <location>
        <begin position="73"/>
        <end position="98"/>
    </location>
</feature>
<evidence type="ECO:0000256" key="2">
    <source>
        <dbReference type="SAM" id="Phobius"/>
    </source>
</evidence>
<dbReference type="OMA" id="MNRIKLC"/>
<reference evidence="4" key="2">
    <citation type="journal article" date="2018" name="BMC Genomics">
        <title>A manually annotated Actinidia chinensis var. chinensis (kiwifruit) genome highlights the challenges associated with draft genomes and gene prediction in plants.</title>
        <authorList>
            <person name="Pilkington S.M."/>
            <person name="Crowhurst R."/>
            <person name="Hilario E."/>
            <person name="Nardozza S."/>
            <person name="Fraser L."/>
            <person name="Peng Y."/>
            <person name="Gunaseelan K."/>
            <person name="Simpson R."/>
            <person name="Tahir J."/>
            <person name="Deroles S.C."/>
            <person name="Templeton K."/>
            <person name="Luo Z."/>
            <person name="Davy M."/>
            <person name="Cheng C."/>
            <person name="McNeilage M."/>
            <person name="Scaglione D."/>
            <person name="Liu Y."/>
            <person name="Zhang Q."/>
            <person name="Datson P."/>
            <person name="De Silva N."/>
            <person name="Gardiner S.E."/>
            <person name="Bassett H."/>
            <person name="Chagne D."/>
            <person name="McCallum J."/>
            <person name="Dzierzon H."/>
            <person name="Deng C."/>
            <person name="Wang Y.Y."/>
            <person name="Barron L."/>
            <person name="Manako K."/>
            <person name="Bowen J."/>
            <person name="Foster T.M."/>
            <person name="Erridge Z.A."/>
            <person name="Tiffin H."/>
            <person name="Waite C.N."/>
            <person name="Davies K.M."/>
            <person name="Grierson E.P."/>
            <person name="Laing W.A."/>
            <person name="Kirk R."/>
            <person name="Chen X."/>
            <person name="Wood M."/>
            <person name="Montefiori M."/>
            <person name="Brummell D.A."/>
            <person name="Schwinn K.E."/>
            <person name="Catanach A."/>
            <person name="Fullerton C."/>
            <person name="Li D."/>
            <person name="Meiyalaghan S."/>
            <person name="Nieuwenhuizen N."/>
            <person name="Read N."/>
            <person name="Prakash R."/>
            <person name="Hunter D."/>
            <person name="Zhang H."/>
            <person name="McKenzie M."/>
            <person name="Knabel M."/>
            <person name="Harris A."/>
            <person name="Allan A.C."/>
            <person name="Gleave A."/>
            <person name="Chen A."/>
            <person name="Janssen B.J."/>
            <person name="Plunkett B."/>
            <person name="Ampomah-Dwamena C."/>
            <person name="Voogd C."/>
            <person name="Leif D."/>
            <person name="Lafferty D."/>
            <person name="Souleyre E.J.F."/>
            <person name="Varkonyi-Gasic E."/>
            <person name="Gambi F."/>
            <person name="Hanley J."/>
            <person name="Yao J.L."/>
            <person name="Cheung J."/>
            <person name="David K.M."/>
            <person name="Warren B."/>
            <person name="Marsh K."/>
            <person name="Snowden K.C."/>
            <person name="Lin-Wang K."/>
            <person name="Brian L."/>
            <person name="Martinez-Sanchez M."/>
            <person name="Wang M."/>
            <person name="Ileperuma N."/>
            <person name="Macnee N."/>
            <person name="Campin R."/>
            <person name="McAtee P."/>
            <person name="Drummond R.S.M."/>
            <person name="Espley R.V."/>
            <person name="Ireland H.S."/>
            <person name="Wu R."/>
            <person name="Atkinson R.G."/>
            <person name="Karunairetnam S."/>
            <person name="Bulley S."/>
            <person name="Chunkath S."/>
            <person name="Hanley Z."/>
            <person name="Storey R."/>
            <person name="Thrimawithana A.H."/>
            <person name="Thomson S."/>
            <person name="David C."/>
            <person name="Testolin R."/>
            <person name="Huang H."/>
            <person name="Hellens R.P."/>
            <person name="Schaffer R.J."/>
        </authorList>
    </citation>
    <scope>NUCLEOTIDE SEQUENCE [LARGE SCALE GENOMIC DNA]</scope>
    <source>
        <strain evidence="4">cv. Red5</strain>
    </source>
</reference>